<sequence>MALRYFLSPLPYLIERATSSTAYPHTDLSPGLYVGHATDVTRECWPDMAEVSLSFNYGLSGKATMIHTERSGKKAVVARGFLRKYSVNRFRKLLNPGNCFYINVRHTYPRVAPRLNGVKFATHIPFCMKDDHLVVYLDARQLNNRFFHLKCPVHLVEDSSTLPSTTALASDGQVRSPRPSTAESQNGEQTGPSSFHSTSPLPTQNGRSAAAAGEPSPSTILHENVAYAQQTSTATSGSFPDAIKPFRKEGIIETGKVIVKGTVEQLGDETMFSGPVGMTFESSIDESFTRLLLPNLQPVANKEMVELYADGVSSSTRCFGCRPPLMPYNGLPAHTPDLATAEALIGIRPLRLDNLYICVDGGVWTIHLGDVSATDGLEWKVIVHLTDVGPLEALM</sequence>
<keyword evidence="3" id="KW-1185">Reference proteome</keyword>
<feature type="compositionally biased region" description="Polar residues" evidence="1">
    <location>
        <begin position="178"/>
        <end position="207"/>
    </location>
</feature>
<accession>A0A7J6S0N4</accession>
<dbReference type="Proteomes" id="UP000553632">
    <property type="component" value="Unassembled WGS sequence"/>
</dbReference>
<evidence type="ECO:0000256" key="1">
    <source>
        <dbReference type="SAM" id="MobiDB-lite"/>
    </source>
</evidence>
<comment type="caution">
    <text evidence="2">The sequence shown here is derived from an EMBL/GenBank/DDBJ whole genome shotgun (WGS) entry which is preliminary data.</text>
</comment>
<evidence type="ECO:0000313" key="2">
    <source>
        <dbReference type="EMBL" id="KAF4726499.1"/>
    </source>
</evidence>
<evidence type="ECO:0000313" key="3">
    <source>
        <dbReference type="Proteomes" id="UP000553632"/>
    </source>
</evidence>
<dbReference type="AlphaFoldDB" id="A0A7J6S0N4"/>
<feature type="region of interest" description="Disordered" evidence="1">
    <location>
        <begin position="164"/>
        <end position="216"/>
    </location>
</feature>
<proteinExistence type="predicted"/>
<organism evidence="2 3">
    <name type="scientific">Perkinsus olseni</name>
    <name type="common">Perkinsus atlanticus</name>
    <dbReference type="NCBI Taxonomy" id="32597"/>
    <lineage>
        <taxon>Eukaryota</taxon>
        <taxon>Sar</taxon>
        <taxon>Alveolata</taxon>
        <taxon>Perkinsozoa</taxon>
        <taxon>Perkinsea</taxon>
        <taxon>Perkinsida</taxon>
        <taxon>Perkinsidae</taxon>
        <taxon>Perkinsus</taxon>
    </lineage>
</organism>
<reference evidence="2 3" key="1">
    <citation type="submission" date="2020-04" db="EMBL/GenBank/DDBJ databases">
        <title>Perkinsus olseni comparative genomics.</title>
        <authorList>
            <person name="Bogema D.R."/>
        </authorList>
    </citation>
    <scope>NUCLEOTIDE SEQUENCE [LARGE SCALE GENOMIC DNA]</scope>
    <source>
        <strain evidence="2 3">ATCC PRA-207</strain>
    </source>
</reference>
<dbReference type="EMBL" id="JABANO010021628">
    <property type="protein sequence ID" value="KAF4726499.1"/>
    <property type="molecule type" value="Genomic_DNA"/>
</dbReference>
<name>A0A7J6S0N4_PEROL</name>
<protein>
    <submittedName>
        <fullName evidence="2">Uncharacterized protein</fullName>
    </submittedName>
</protein>
<gene>
    <name evidence="2" type="ORF">FOZ63_015575</name>
</gene>